<accession>A0A166ED89</accession>
<evidence type="ECO:0008006" key="4">
    <source>
        <dbReference type="Google" id="ProtNLM"/>
    </source>
</evidence>
<dbReference type="RefSeq" id="WP_067259108.1">
    <property type="nucleotide sequence ID" value="NZ_LWMW01000090.1"/>
</dbReference>
<keyword evidence="1" id="KW-0812">Transmembrane</keyword>
<dbReference type="Proteomes" id="UP000077275">
    <property type="component" value="Unassembled WGS sequence"/>
</dbReference>
<evidence type="ECO:0000256" key="1">
    <source>
        <dbReference type="SAM" id="Phobius"/>
    </source>
</evidence>
<dbReference type="PATRIC" id="fig|47311.3.peg.844"/>
<keyword evidence="3" id="KW-1185">Reference proteome</keyword>
<dbReference type="OrthoDB" id="71403at2157"/>
<protein>
    <recommendedName>
        <fullName evidence="4">PsbP C-terminal domain-containing protein</fullName>
    </recommendedName>
</protein>
<sequence>MPNSKSGISIVVKIIFLLSIIIIIASGLILFDVFHEKDSNESYYFNNISFDYPADWEIGDNSNFDVTLEDLTNANALNIKKIDSEGYSLDIIAENISRESTGFDSVFMYKNITSVNNQRAYDIGAKLNVDGGYYTRMLVFLDENELYIFVFTCDNLEDLNSDYEVIKNSIKIK</sequence>
<dbReference type="EMBL" id="LWMW01000090">
    <property type="protein sequence ID" value="KZX16528.1"/>
    <property type="molecule type" value="Genomic_DNA"/>
</dbReference>
<keyword evidence="1" id="KW-1133">Transmembrane helix</keyword>
<organism evidence="2 3">
    <name type="scientific">Methanobrevibacter cuticularis</name>
    <dbReference type="NCBI Taxonomy" id="47311"/>
    <lineage>
        <taxon>Archaea</taxon>
        <taxon>Methanobacteriati</taxon>
        <taxon>Methanobacteriota</taxon>
        <taxon>Methanomada group</taxon>
        <taxon>Methanobacteria</taxon>
        <taxon>Methanobacteriales</taxon>
        <taxon>Methanobacteriaceae</taxon>
        <taxon>Methanobrevibacter</taxon>
    </lineage>
</organism>
<dbReference type="Gene3D" id="3.40.1000.10">
    <property type="entry name" value="Mog1/PsbP, alpha/beta/alpha sandwich"/>
    <property type="match status" value="1"/>
</dbReference>
<dbReference type="AlphaFoldDB" id="A0A166ED89"/>
<proteinExistence type="predicted"/>
<keyword evidence="1" id="KW-0472">Membrane</keyword>
<reference evidence="2 3" key="1">
    <citation type="submission" date="2016-04" db="EMBL/GenBank/DDBJ databases">
        <title>Genome sequence of Methanobrevibacter cuticularis DSM 11139.</title>
        <authorList>
            <person name="Poehlein A."/>
            <person name="Seedorf H."/>
            <person name="Daniel R."/>
        </authorList>
    </citation>
    <scope>NUCLEOTIDE SEQUENCE [LARGE SCALE GENOMIC DNA]</scope>
    <source>
        <strain evidence="2 3">DSM 11139</strain>
    </source>
</reference>
<comment type="caution">
    <text evidence="2">The sequence shown here is derived from an EMBL/GenBank/DDBJ whole genome shotgun (WGS) entry which is preliminary data.</text>
</comment>
<evidence type="ECO:0000313" key="2">
    <source>
        <dbReference type="EMBL" id="KZX16528.1"/>
    </source>
</evidence>
<name>A0A166ED89_9EURY</name>
<gene>
    <name evidence="2" type="ORF">MBCUT_07620</name>
</gene>
<dbReference type="STRING" id="47311.MBCUT_07620"/>
<evidence type="ECO:0000313" key="3">
    <source>
        <dbReference type="Proteomes" id="UP000077275"/>
    </source>
</evidence>
<feature type="transmembrane region" description="Helical" evidence="1">
    <location>
        <begin position="6"/>
        <end position="31"/>
    </location>
</feature>